<evidence type="ECO:0000313" key="2">
    <source>
        <dbReference type="Proteomes" id="UP000464954"/>
    </source>
</evidence>
<dbReference type="CDD" id="cd00565">
    <property type="entry name" value="Ubl_ThiS"/>
    <property type="match status" value="1"/>
</dbReference>
<dbReference type="NCBIfam" id="TIGR01683">
    <property type="entry name" value="thiS"/>
    <property type="match status" value="1"/>
</dbReference>
<keyword evidence="2" id="KW-1185">Reference proteome</keyword>
<dbReference type="InterPro" id="IPR012675">
    <property type="entry name" value="Beta-grasp_dom_sf"/>
</dbReference>
<sequence>MNLTINGKSHEHTGNGSVIALLGELGATPEHSAVTVNSNIIFSRDWKTFKLNNGDAVEVLTFVGGG</sequence>
<dbReference type="AlphaFoldDB" id="A0A6P1M648"/>
<dbReference type="PANTHER" id="PTHR34472:SF1">
    <property type="entry name" value="SULFUR CARRIER PROTEIN THIS"/>
    <property type="match status" value="1"/>
</dbReference>
<dbReference type="InterPro" id="IPR010035">
    <property type="entry name" value="Thi_S"/>
</dbReference>
<organism evidence="1 2">
    <name type="scientific">Tichowtungia aerotolerans</name>
    <dbReference type="NCBI Taxonomy" id="2697043"/>
    <lineage>
        <taxon>Bacteria</taxon>
        <taxon>Pseudomonadati</taxon>
        <taxon>Kiritimatiellota</taxon>
        <taxon>Tichowtungiia</taxon>
        <taxon>Tichowtungiales</taxon>
        <taxon>Tichowtungiaceae</taxon>
        <taxon>Tichowtungia</taxon>
    </lineage>
</organism>
<dbReference type="Pfam" id="PF02597">
    <property type="entry name" value="ThiS"/>
    <property type="match status" value="1"/>
</dbReference>
<name>A0A6P1M648_9BACT</name>
<dbReference type="InterPro" id="IPR016155">
    <property type="entry name" value="Mopterin_synth/thiamin_S_b"/>
</dbReference>
<proteinExistence type="predicted"/>
<reference evidence="1 2" key="1">
    <citation type="submission" date="2020-01" db="EMBL/GenBank/DDBJ databases">
        <title>Ponticoccus aerotolerans gen. nov., sp. nov., an anaerobic bacterium and proposal of Ponticoccusceae fam. nov., Ponticoccusles ord. nov. and Ponticoccuse classis nov. in the phylum Kiritimatiellaeota.</title>
        <authorList>
            <person name="Zhou L.Y."/>
            <person name="Du Z.J."/>
        </authorList>
    </citation>
    <scope>NUCLEOTIDE SEQUENCE [LARGE SCALE GENOMIC DNA]</scope>
    <source>
        <strain evidence="1 2">S-5007</strain>
    </source>
</reference>
<evidence type="ECO:0000313" key="1">
    <source>
        <dbReference type="EMBL" id="QHI69502.1"/>
    </source>
</evidence>
<dbReference type="KEGG" id="taer:GT409_08550"/>
<dbReference type="Gene3D" id="3.10.20.30">
    <property type="match status" value="1"/>
</dbReference>
<dbReference type="EMBL" id="CP047593">
    <property type="protein sequence ID" value="QHI69502.1"/>
    <property type="molecule type" value="Genomic_DNA"/>
</dbReference>
<gene>
    <name evidence="1" type="primary">thiS</name>
    <name evidence="1" type="ORF">GT409_08550</name>
</gene>
<dbReference type="InterPro" id="IPR003749">
    <property type="entry name" value="ThiS/MoaD-like"/>
</dbReference>
<protein>
    <submittedName>
        <fullName evidence="1">Sulfur carrier protein ThiS</fullName>
    </submittedName>
</protein>
<dbReference type="Proteomes" id="UP000464954">
    <property type="component" value="Chromosome"/>
</dbReference>
<accession>A0A6P1M648</accession>
<dbReference type="PANTHER" id="PTHR34472">
    <property type="entry name" value="SULFUR CARRIER PROTEIN THIS"/>
    <property type="match status" value="1"/>
</dbReference>
<dbReference type="RefSeq" id="WP_160628684.1">
    <property type="nucleotide sequence ID" value="NZ_CP047593.1"/>
</dbReference>
<dbReference type="SUPFAM" id="SSF54285">
    <property type="entry name" value="MoaD/ThiS"/>
    <property type="match status" value="1"/>
</dbReference>